<accession>A0A0D1E2R3</accession>
<dbReference type="Gene3D" id="3.40.50.1820">
    <property type="entry name" value="alpha/beta hydrolase"/>
    <property type="match status" value="1"/>
</dbReference>
<dbReference type="Proteomes" id="UP000000561">
    <property type="component" value="Chromosome 7"/>
</dbReference>
<dbReference type="OMA" id="WPTREIA"/>
<dbReference type="PANTHER" id="PTHR42886">
    <property type="entry name" value="RE40534P-RELATED"/>
    <property type="match status" value="1"/>
</dbReference>
<dbReference type="InterPro" id="IPR000073">
    <property type="entry name" value="AB_hydrolase_1"/>
</dbReference>
<dbReference type="OrthoDB" id="9988524at2759"/>
<dbReference type="AlphaFoldDB" id="A0A0D1E2R3"/>
<evidence type="ECO:0000256" key="1">
    <source>
        <dbReference type="SAM" id="MobiDB-lite"/>
    </source>
</evidence>
<dbReference type="VEuPathDB" id="FungiDB:UMAG_02862"/>
<evidence type="ECO:0000259" key="2">
    <source>
        <dbReference type="Pfam" id="PF12697"/>
    </source>
</evidence>
<name>A0A0D1E2R3_MYCMD</name>
<feature type="compositionally biased region" description="Basic and acidic residues" evidence="1">
    <location>
        <begin position="458"/>
        <end position="475"/>
    </location>
</feature>
<dbReference type="eggNOG" id="KOG4667">
    <property type="taxonomic scope" value="Eukaryota"/>
</dbReference>
<reference evidence="3 4" key="1">
    <citation type="journal article" date="2006" name="Nature">
        <title>Insights from the genome of the biotrophic fungal plant pathogen Ustilago maydis.</title>
        <authorList>
            <person name="Kamper J."/>
            <person name="Kahmann R."/>
            <person name="Bolker M."/>
            <person name="Ma L.J."/>
            <person name="Brefort T."/>
            <person name="Saville B.J."/>
            <person name="Banuett F."/>
            <person name="Kronstad J.W."/>
            <person name="Gold S.E."/>
            <person name="Muller O."/>
            <person name="Perlin M.H."/>
            <person name="Wosten H.A."/>
            <person name="de Vries R."/>
            <person name="Ruiz-Herrera J."/>
            <person name="Reynaga-Pena C.G."/>
            <person name="Snetselaar K."/>
            <person name="McCann M."/>
            <person name="Perez-Martin J."/>
            <person name="Feldbrugge M."/>
            <person name="Basse C.W."/>
            <person name="Steinberg G."/>
            <person name="Ibeas J.I."/>
            <person name="Holloman W."/>
            <person name="Guzman P."/>
            <person name="Farman M."/>
            <person name="Stajich J.E."/>
            <person name="Sentandreu R."/>
            <person name="Gonzalez-Prieto J.M."/>
            <person name="Kennell J.C."/>
            <person name="Molina L."/>
            <person name="Schirawski J."/>
            <person name="Mendoza-Mendoza A."/>
            <person name="Greilinger D."/>
            <person name="Munch K."/>
            <person name="Rossel N."/>
            <person name="Scherer M."/>
            <person name="Vranes M."/>
            <person name="Ladendorf O."/>
            <person name="Vincon V."/>
            <person name="Fuchs U."/>
            <person name="Sandrock B."/>
            <person name="Meng S."/>
            <person name="Ho E.C."/>
            <person name="Cahill M.J."/>
            <person name="Boyce K.J."/>
            <person name="Klose J."/>
            <person name="Klosterman S.J."/>
            <person name="Deelstra H.J."/>
            <person name="Ortiz-Castellanos L."/>
            <person name="Li W."/>
            <person name="Sanchez-Alonso P."/>
            <person name="Schreier P.H."/>
            <person name="Hauser-Hahn I."/>
            <person name="Vaupel M."/>
            <person name="Koopmann E."/>
            <person name="Friedrich G."/>
            <person name="Voss H."/>
            <person name="Schluter T."/>
            <person name="Margolis J."/>
            <person name="Platt D."/>
            <person name="Swimmer C."/>
            <person name="Gnirke A."/>
            <person name="Chen F."/>
            <person name="Vysotskaia V."/>
            <person name="Mannhaupt G."/>
            <person name="Guldener U."/>
            <person name="Munsterkotter M."/>
            <person name="Haase D."/>
            <person name="Oesterheld M."/>
            <person name="Mewes H.W."/>
            <person name="Mauceli E.W."/>
            <person name="DeCaprio D."/>
            <person name="Wade C.M."/>
            <person name="Butler J."/>
            <person name="Young S."/>
            <person name="Jaffe D.B."/>
            <person name="Calvo S."/>
            <person name="Nusbaum C."/>
            <person name="Galagan J."/>
            <person name="Birren B.W."/>
        </authorList>
    </citation>
    <scope>NUCLEOTIDE SEQUENCE [LARGE SCALE GENOMIC DNA]</scope>
    <source>
        <strain evidence="4">DSM 14603 / FGSC 9021 / UM521</strain>
    </source>
</reference>
<proteinExistence type="predicted"/>
<evidence type="ECO:0000313" key="3">
    <source>
        <dbReference type="EMBL" id="KIS68875.1"/>
    </source>
</evidence>
<sequence>MRETKLHIPMTTATGETIGIVGILAQIALPPHNPQEHEPHPVYTSRSTTAPIEPFSRHIQQGNLNRPDISNDPSASAHLVHRSSHFVEDDHATMQRLRHKDQTFKRRGYPIYPIDKRDTRGLKIALILHGVLAHKDQIYHKQLARALPVDSFRFDFRANGETPGTWSMGNLADDVEDLVAVVDYLRTKLEYTVEIIIGHSRGGLDGFAWFAKHCPDALPPSLRVPFFVALSARFNMANIHERDPVYLSAFAKEGFFRWQARVAGQDKELHVYPEQVEQFAAWPTREIALAFPYNTDVLLIHGTADKSVPASDVTSYGNILSGIHRRPGSCSVKLIDHADHLFRGFYPQVVEAIVEWLAERSELTKMGLGAAAIRDKETLGLARFNPSHFGQGRAAGSQLWDNNLAGTVGGAVRGGGLGAPLLDNTGISGAQRPALGASISPFQRYVAASVGGVPSQPKQERMPQADDSRAAKEDMSDTANSILTADQRSPTPTTPVERPPAESPFQSQHAASIAPKMSQDTLGTGHVATSSHAPASTTASTDEANPNHASIAVSSQRAKSRL</sequence>
<keyword evidence="4" id="KW-1185">Reference proteome</keyword>
<dbReference type="SUPFAM" id="SSF53474">
    <property type="entry name" value="alpha/beta-Hydrolases"/>
    <property type="match status" value="1"/>
</dbReference>
<protein>
    <recommendedName>
        <fullName evidence="2">AB hydrolase-1 domain-containing protein</fullName>
    </recommendedName>
</protein>
<feature type="compositionally biased region" description="Polar residues" evidence="1">
    <location>
        <begin position="477"/>
        <end position="491"/>
    </location>
</feature>
<feature type="compositionally biased region" description="Low complexity" evidence="1">
    <location>
        <begin position="528"/>
        <end position="541"/>
    </location>
</feature>
<dbReference type="STRING" id="237631.A0A0D1E2R3"/>
<feature type="region of interest" description="Disordered" evidence="1">
    <location>
        <begin position="450"/>
        <end position="562"/>
    </location>
</feature>
<dbReference type="EMBL" id="CM003146">
    <property type="protein sequence ID" value="KIS68875.1"/>
    <property type="molecule type" value="Genomic_DNA"/>
</dbReference>
<feature type="domain" description="AB hydrolase-1" evidence="2">
    <location>
        <begin position="126"/>
        <end position="342"/>
    </location>
</feature>
<gene>
    <name evidence="3" type="ORF">UMAG_02862</name>
</gene>
<evidence type="ECO:0000313" key="4">
    <source>
        <dbReference type="Proteomes" id="UP000000561"/>
    </source>
</evidence>
<dbReference type="InterPro" id="IPR029058">
    <property type="entry name" value="AB_hydrolase_fold"/>
</dbReference>
<dbReference type="PANTHER" id="PTHR42886:SF53">
    <property type="entry name" value="ALPHA_BETA-HYDROLASES SUPERFAMILY PROTEIN"/>
    <property type="match status" value="1"/>
</dbReference>
<dbReference type="KEGG" id="uma:UMAG_02862"/>
<dbReference type="RefSeq" id="XP_011389298.1">
    <property type="nucleotide sequence ID" value="XM_011390996.1"/>
</dbReference>
<feature type="compositionally biased region" description="Polar residues" evidence="1">
    <location>
        <begin position="542"/>
        <end position="562"/>
    </location>
</feature>
<organism evidence="3 4">
    <name type="scientific">Mycosarcoma maydis</name>
    <name type="common">Corn smut fungus</name>
    <name type="synonym">Ustilago maydis</name>
    <dbReference type="NCBI Taxonomy" id="5270"/>
    <lineage>
        <taxon>Eukaryota</taxon>
        <taxon>Fungi</taxon>
        <taxon>Dikarya</taxon>
        <taxon>Basidiomycota</taxon>
        <taxon>Ustilaginomycotina</taxon>
        <taxon>Ustilaginomycetes</taxon>
        <taxon>Ustilaginales</taxon>
        <taxon>Ustilaginaceae</taxon>
        <taxon>Mycosarcoma</taxon>
    </lineage>
</organism>
<dbReference type="Pfam" id="PF12697">
    <property type="entry name" value="Abhydrolase_6"/>
    <property type="match status" value="1"/>
</dbReference>
<dbReference type="GeneID" id="23563508"/>
<dbReference type="InParanoid" id="A0A0D1E2R3"/>